<proteinExistence type="predicted"/>
<keyword evidence="3" id="KW-1185">Reference proteome</keyword>
<comment type="caution">
    <text evidence="2">The sequence shown here is derived from an EMBL/GenBank/DDBJ whole genome shotgun (WGS) entry which is preliminary data.</text>
</comment>
<evidence type="ECO:0000313" key="3">
    <source>
        <dbReference type="Proteomes" id="UP000824120"/>
    </source>
</evidence>
<dbReference type="AlphaFoldDB" id="A0A9J5Y6U4"/>
<organism evidence="2 3">
    <name type="scientific">Solanum commersonii</name>
    <name type="common">Commerson's wild potato</name>
    <name type="synonym">Commerson's nightshade</name>
    <dbReference type="NCBI Taxonomy" id="4109"/>
    <lineage>
        <taxon>Eukaryota</taxon>
        <taxon>Viridiplantae</taxon>
        <taxon>Streptophyta</taxon>
        <taxon>Embryophyta</taxon>
        <taxon>Tracheophyta</taxon>
        <taxon>Spermatophyta</taxon>
        <taxon>Magnoliopsida</taxon>
        <taxon>eudicotyledons</taxon>
        <taxon>Gunneridae</taxon>
        <taxon>Pentapetalae</taxon>
        <taxon>asterids</taxon>
        <taxon>lamiids</taxon>
        <taxon>Solanales</taxon>
        <taxon>Solanaceae</taxon>
        <taxon>Solanoideae</taxon>
        <taxon>Solaneae</taxon>
        <taxon>Solanum</taxon>
    </lineage>
</organism>
<sequence>MGCKCVLEPMPPSQVIELYRKMAELRDKRKKEEGHVEAEAQEEGQKRKLKGNAKLLLAEHKEIREDVGVERSS</sequence>
<reference evidence="2 3" key="1">
    <citation type="submission" date="2020-09" db="EMBL/GenBank/DDBJ databases">
        <title>De no assembly of potato wild relative species, Solanum commersonii.</title>
        <authorList>
            <person name="Cho K."/>
        </authorList>
    </citation>
    <scope>NUCLEOTIDE SEQUENCE [LARGE SCALE GENOMIC DNA]</scope>
    <source>
        <strain evidence="2">LZ3.2</strain>
        <tissue evidence="2">Leaf</tissue>
    </source>
</reference>
<evidence type="ECO:0000313" key="2">
    <source>
        <dbReference type="EMBL" id="KAG5594964.1"/>
    </source>
</evidence>
<name>A0A9J5Y6U4_SOLCO</name>
<protein>
    <submittedName>
        <fullName evidence="2">Uncharacterized protein</fullName>
    </submittedName>
</protein>
<accession>A0A9J5Y6U4</accession>
<gene>
    <name evidence="2" type="ORF">H5410_036196</name>
</gene>
<dbReference type="Proteomes" id="UP000824120">
    <property type="component" value="Chromosome 7"/>
</dbReference>
<keyword evidence="1" id="KW-0175">Coiled coil</keyword>
<evidence type="ECO:0000256" key="1">
    <source>
        <dbReference type="SAM" id="Coils"/>
    </source>
</evidence>
<dbReference type="EMBL" id="JACXVP010000007">
    <property type="protein sequence ID" value="KAG5594964.1"/>
    <property type="molecule type" value="Genomic_DNA"/>
</dbReference>
<feature type="coiled-coil region" evidence="1">
    <location>
        <begin position="22"/>
        <end position="66"/>
    </location>
</feature>